<sequence length="693" mass="76079">MAEQDRFAERLTNLTFALLGANGQYVSADWVRRNVAGYQGKSDEAFQKMFKRDRNVLLKIGVPIDSRSSAQGTLYSVHKDSYELPPLELSPEEARVLALAGGMGVAGELSAFARSGWTKLASAGAARADAQPGVGAMGDAGKLSPTTLDRFLQATRSANSISFDHRGSRRRLDPWGLVSHRQRLYMVGFDLDRDAPRSFRATRVTDVTIEGPITHTLDAAEGFTPPGVAIDPSAKLAWIVDSTLRTHMSIVDATLVVRDGTAADLTRWAQRSNKADDHSPEGFSTWTVRGADRVWLCEQALAYCTSVEIIDPPELREHMRTMLQAVADAHAEPLDAPCTNAASSLEARAPQQSKVGERLSDIVRMLSLLPYFDAHPQATAFEAARDLGMTPQQVVTGLERLWCCGPGPVELIDMEQPTFRRVTITDDQGMNRPLRLTRTEAAALLLALDQLSELSGDTAAIRSAATKIRAVADWEQPLATILDRRGSSTNDADDARDLATLNIVRDALDTGYDLECDYYSASKDTTTARRLAPLHLFAVDGAAYVRAWDYDVADTRTFRISRMSHAQVGANPIDRGVIGATTAFDPARPFGFEHSEQLWPTIAHCLIEDSYTWIADFVPMNLTGQTTSAPDGSTLHCARINYTEQQWLTRFILRSGGQARVYAPDTARRQVLEHAHTALKAYTRGFEGNVNLT</sequence>
<dbReference type="Proteomes" id="UP000016943">
    <property type="component" value="Chromosome"/>
</dbReference>
<evidence type="ECO:0000313" key="5">
    <source>
        <dbReference type="Proteomes" id="UP000016943"/>
    </source>
</evidence>
<feature type="domain" description="WCX" evidence="3">
    <location>
        <begin position="251"/>
        <end position="327"/>
    </location>
</feature>
<protein>
    <recommendedName>
        <fullName evidence="6">WYL domain-containing protein</fullName>
    </recommendedName>
</protein>
<dbReference type="GeneID" id="78250684"/>
<feature type="domain" description="WYL" evidence="1">
    <location>
        <begin position="500"/>
        <end position="568"/>
    </location>
</feature>
<dbReference type="RefSeq" id="WP_020976241.1">
    <property type="nucleotide sequence ID" value="NC_022198.1"/>
</dbReference>
<dbReference type="PROSITE" id="PS52050">
    <property type="entry name" value="WYL"/>
    <property type="match status" value="2"/>
</dbReference>
<dbReference type="Pfam" id="PF19187">
    <property type="entry name" value="HTH_PafC"/>
    <property type="match status" value="1"/>
</dbReference>
<dbReference type="HOGENOM" id="CLU_023232_0_0_11"/>
<keyword evidence="5" id="KW-1185">Reference proteome</keyword>
<dbReference type="InterPro" id="IPR057727">
    <property type="entry name" value="WCX_dom"/>
</dbReference>
<gene>
    <name evidence="4" type="ORF">CARG_04750</name>
</gene>
<dbReference type="InterPro" id="IPR043839">
    <property type="entry name" value="PafC_HTH"/>
</dbReference>
<feature type="domain" description="PafC HTH" evidence="2">
    <location>
        <begin position="361"/>
        <end position="470"/>
    </location>
</feature>
<dbReference type="Pfam" id="PF25583">
    <property type="entry name" value="WCX"/>
    <property type="match status" value="1"/>
</dbReference>
<dbReference type="OrthoDB" id="3268930at2"/>
<dbReference type="STRING" id="1348662.CARG_04750"/>
<dbReference type="EMBL" id="CP006365">
    <property type="protein sequence ID" value="AGU15089.1"/>
    <property type="molecule type" value="Genomic_DNA"/>
</dbReference>
<accession>U3GUR9</accession>
<organism evidence="4 5">
    <name type="scientific">Corynebacterium argentoratense DSM 44202</name>
    <dbReference type="NCBI Taxonomy" id="1348662"/>
    <lineage>
        <taxon>Bacteria</taxon>
        <taxon>Bacillati</taxon>
        <taxon>Actinomycetota</taxon>
        <taxon>Actinomycetes</taxon>
        <taxon>Mycobacteriales</taxon>
        <taxon>Corynebacteriaceae</taxon>
        <taxon>Corynebacterium</taxon>
    </lineage>
</organism>
<reference evidence="4 5" key="1">
    <citation type="journal article" date="2013" name="Genome Announc.">
        <title>Whole-Genome Sequence of the Clinical Strain Corynebacterium argentoratense DSM 44202, Isolated from a Human Throat Specimen.</title>
        <authorList>
            <person name="Bomholt C."/>
            <person name="Glaub A."/>
            <person name="Gravermann K."/>
            <person name="Albersmeier A."/>
            <person name="Brinkrolf K."/>
            <person name="Ruckert C."/>
            <person name="Tauch A."/>
        </authorList>
    </citation>
    <scope>NUCLEOTIDE SEQUENCE [LARGE SCALE GENOMIC DNA]</scope>
    <source>
        <strain evidence="4">DSM 44202</strain>
    </source>
</reference>
<dbReference type="eggNOG" id="COG2378">
    <property type="taxonomic scope" value="Bacteria"/>
</dbReference>
<evidence type="ECO:0008006" key="6">
    <source>
        <dbReference type="Google" id="ProtNLM"/>
    </source>
</evidence>
<evidence type="ECO:0000259" key="1">
    <source>
        <dbReference type="Pfam" id="PF13280"/>
    </source>
</evidence>
<name>U3GUR9_9CORY</name>
<dbReference type="InterPro" id="IPR051534">
    <property type="entry name" value="CBASS_pafABC_assoc_protein"/>
</dbReference>
<dbReference type="KEGG" id="caz:CARG_04750"/>
<evidence type="ECO:0000259" key="3">
    <source>
        <dbReference type="Pfam" id="PF25583"/>
    </source>
</evidence>
<dbReference type="PATRIC" id="fig|1348662.3.peg.933"/>
<dbReference type="PANTHER" id="PTHR34580:SF1">
    <property type="entry name" value="PROTEIN PAFC"/>
    <property type="match status" value="1"/>
</dbReference>
<evidence type="ECO:0000313" key="4">
    <source>
        <dbReference type="EMBL" id="AGU15089.1"/>
    </source>
</evidence>
<evidence type="ECO:0000259" key="2">
    <source>
        <dbReference type="Pfam" id="PF19187"/>
    </source>
</evidence>
<dbReference type="PANTHER" id="PTHR34580">
    <property type="match status" value="1"/>
</dbReference>
<feature type="domain" description="WYL" evidence="1">
    <location>
        <begin position="147"/>
        <end position="209"/>
    </location>
</feature>
<proteinExistence type="predicted"/>
<dbReference type="Pfam" id="PF13280">
    <property type="entry name" value="WYL"/>
    <property type="match status" value="2"/>
</dbReference>
<dbReference type="InterPro" id="IPR026881">
    <property type="entry name" value="WYL_dom"/>
</dbReference>
<dbReference type="AlphaFoldDB" id="U3GUR9"/>